<dbReference type="AlphaFoldDB" id="A0A7J6R9W8"/>
<dbReference type="EMBL" id="JABANM010023703">
    <property type="protein sequence ID" value="KAF4717455.1"/>
    <property type="molecule type" value="Genomic_DNA"/>
</dbReference>
<evidence type="ECO:0000313" key="3">
    <source>
        <dbReference type="Proteomes" id="UP000574390"/>
    </source>
</evidence>
<feature type="region of interest" description="Disordered" evidence="1">
    <location>
        <begin position="28"/>
        <end position="51"/>
    </location>
</feature>
<proteinExistence type="predicted"/>
<evidence type="ECO:0000313" key="2">
    <source>
        <dbReference type="EMBL" id="KAF4717455.1"/>
    </source>
</evidence>
<evidence type="ECO:0000256" key="1">
    <source>
        <dbReference type="SAM" id="MobiDB-lite"/>
    </source>
</evidence>
<comment type="caution">
    <text evidence="2">The sequence shown here is derived from an EMBL/GenBank/DDBJ whole genome shotgun (WGS) entry which is preliminary data.</text>
</comment>
<accession>A0A7J6R9W8</accession>
<feature type="region of interest" description="Disordered" evidence="1">
    <location>
        <begin position="171"/>
        <end position="191"/>
    </location>
</feature>
<gene>
    <name evidence="2" type="ORF">FOZ62_004782</name>
</gene>
<dbReference type="Proteomes" id="UP000574390">
    <property type="component" value="Unassembled WGS sequence"/>
</dbReference>
<protein>
    <submittedName>
        <fullName evidence="2">Uncharacterized protein</fullName>
    </submittedName>
</protein>
<name>A0A7J6R9W8_PEROL</name>
<sequence length="191" mass="20187">EAVIETRQAADGHVEAAARPEAVDIASTTVEPPSGAGDIGSGLGTEPERKSVNGQEAAVRLVQLKCGKKFKLGGPLAEDVDDDDAICEDLTQRALAMGRFNRVLGEWIPSVEEMLRQGRGESMFHLCSRAVRGFAAHLTRSSFGEESEKNSALVGIAAERGLYGSFLREDASKDASDTRGGTPAVACRPSS</sequence>
<feature type="non-terminal residue" evidence="2">
    <location>
        <position position="1"/>
    </location>
</feature>
<reference evidence="2 3" key="1">
    <citation type="submission" date="2020-04" db="EMBL/GenBank/DDBJ databases">
        <title>Perkinsus olseni comparative genomics.</title>
        <authorList>
            <person name="Bogema D.R."/>
        </authorList>
    </citation>
    <scope>NUCLEOTIDE SEQUENCE [LARGE SCALE GENOMIC DNA]</scope>
    <source>
        <strain evidence="2">ATCC PRA-205</strain>
    </source>
</reference>
<organism evidence="2 3">
    <name type="scientific">Perkinsus olseni</name>
    <name type="common">Perkinsus atlanticus</name>
    <dbReference type="NCBI Taxonomy" id="32597"/>
    <lineage>
        <taxon>Eukaryota</taxon>
        <taxon>Sar</taxon>
        <taxon>Alveolata</taxon>
        <taxon>Perkinsozoa</taxon>
        <taxon>Perkinsea</taxon>
        <taxon>Perkinsida</taxon>
        <taxon>Perkinsidae</taxon>
        <taxon>Perkinsus</taxon>
    </lineage>
</organism>